<dbReference type="PROSITE" id="PS00409">
    <property type="entry name" value="PROKAR_NTER_METHYL"/>
    <property type="match status" value="1"/>
</dbReference>
<dbReference type="NCBIfam" id="TIGR02532">
    <property type="entry name" value="IV_pilin_GFxxxE"/>
    <property type="match status" value="1"/>
</dbReference>
<organism evidence="13 14">
    <name type="scientific">Alishewanella aestuarii B11</name>
    <dbReference type="NCBI Taxonomy" id="1197174"/>
    <lineage>
        <taxon>Bacteria</taxon>
        <taxon>Pseudomonadati</taxon>
        <taxon>Pseudomonadota</taxon>
        <taxon>Gammaproteobacteria</taxon>
        <taxon>Alteromonadales</taxon>
        <taxon>Alteromonadaceae</taxon>
        <taxon>Alishewanella</taxon>
    </lineage>
</organism>
<comment type="caution">
    <text evidence="13">The sequence shown here is derived from an EMBL/GenBank/DDBJ whole genome shotgun (WGS) entry which is preliminary data.</text>
</comment>
<dbReference type="RefSeq" id="WP_008608881.1">
    <property type="nucleotide sequence ID" value="NZ_ALAB01000027.1"/>
</dbReference>
<keyword evidence="14" id="KW-1185">Reference proteome</keyword>
<dbReference type="GO" id="GO:0015628">
    <property type="term" value="P:protein secretion by the type II secretion system"/>
    <property type="evidence" value="ECO:0007669"/>
    <property type="project" value="InterPro"/>
</dbReference>
<name>J1YAV9_9ALTE</name>
<keyword evidence="7 11" id="KW-1133">Transmembrane helix</keyword>
<reference evidence="13 14" key="1">
    <citation type="journal article" date="2012" name="J. Bacteriol.">
        <title>Genome Sequence of Pectin-Degrading Alishewanella aestuarii Strain B11T, Isolated from Tidal Flat Sediment.</title>
        <authorList>
            <person name="Jung J."/>
            <person name="Choi S."/>
            <person name="Chun J."/>
            <person name="Park W."/>
        </authorList>
    </citation>
    <scope>NUCLEOTIDE SEQUENCE [LARGE SCALE GENOMIC DNA]</scope>
    <source>
        <strain evidence="13 14">B11</strain>
    </source>
</reference>
<feature type="domain" description="General secretion pathway GspH" evidence="12">
    <location>
        <begin position="45"/>
        <end position="172"/>
    </location>
</feature>
<evidence type="ECO:0000256" key="5">
    <source>
        <dbReference type="ARBA" id="ARBA00022519"/>
    </source>
</evidence>
<evidence type="ECO:0000313" key="14">
    <source>
        <dbReference type="Proteomes" id="UP000012043"/>
    </source>
</evidence>
<dbReference type="InterPro" id="IPR022346">
    <property type="entry name" value="T2SS_GspH"/>
</dbReference>
<comment type="similarity">
    <text evidence="9">Belongs to the GSP H family.</text>
</comment>
<evidence type="ECO:0000256" key="4">
    <source>
        <dbReference type="ARBA" id="ARBA00022481"/>
    </source>
</evidence>
<dbReference type="AlphaFoldDB" id="J1YAV9"/>
<comment type="subcellular location">
    <subcellularLocation>
        <location evidence="1">Cell inner membrane</location>
        <topology evidence="1">Single-pass membrane protein</topology>
    </subcellularLocation>
</comment>
<evidence type="ECO:0000256" key="7">
    <source>
        <dbReference type="ARBA" id="ARBA00022989"/>
    </source>
</evidence>
<evidence type="ECO:0000256" key="1">
    <source>
        <dbReference type="ARBA" id="ARBA00004377"/>
    </source>
</evidence>
<evidence type="ECO:0000256" key="3">
    <source>
        <dbReference type="ARBA" id="ARBA00022475"/>
    </source>
</evidence>
<evidence type="ECO:0000256" key="6">
    <source>
        <dbReference type="ARBA" id="ARBA00022692"/>
    </source>
</evidence>
<dbReference type="EMBL" id="ALAB01000027">
    <property type="protein sequence ID" value="EJI84950.1"/>
    <property type="molecule type" value="Genomic_DNA"/>
</dbReference>
<evidence type="ECO:0000256" key="11">
    <source>
        <dbReference type="SAM" id="Phobius"/>
    </source>
</evidence>
<dbReference type="SUPFAM" id="SSF54523">
    <property type="entry name" value="Pili subunits"/>
    <property type="match status" value="1"/>
</dbReference>
<sequence length="191" mass="20210">MQKANISGFTLIEVMVTVAVLAIVITVAVPSFGNLLAANRLTGQSNELLGALALARNEAIKQNQDIVFCHSNDLLVCENAPAAGWRGYLVLRPADNTVIAAGRLSSANLILLASPAVNNSTRNNVNQVIRFNPQGVVRQGNQEAVLNGVLRVCTNVASINPNSRDIQLRSGGRVRIVQIHNAGCNAPANLA</sequence>
<evidence type="ECO:0000256" key="2">
    <source>
        <dbReference type="ARBA" id="ARBA00021549"/>
    </source>
</evidence>
<dbReference type="Pfam" id="PF07963">
    <property type="entry name" value="N_methyl"/>
    <property type="match status" value="1"/>
</dbReference>
<evidence type="ECO:0000259" key="12">
    <source>
        <dbReference type="Pfam" id="PF12019"/>
    </source>
</evidence>
<keyword evidence="3" id="KW-1003">Cell membrane</keyword>
<keyword evidence="6 11" id="KW-0812">Transmembrane</keyword>
<keyword evidence="4" id="KW-0488">Methylation</keyword>
<dbReference type="Pfam" id="PF12019">
    <property type="entry name" value="GspH"/>
    <property type="match status" value="1"/>
</dbReference>
<dbReference type="GO" id="GO:0015627">
    <property type="term" value="C:type II protein secretion system complex"/>
    <property type="evidence" value="ECO:0007669"/>
    <property type="project" value="InterPro"/>
</dbReference>
<accession>J1YAV9</accession>
<dbReference type="PATRIC" id="fig|1197174.4.peg.2007"/>
<dbReference type="Gene3D" id="3.55.40.10">
    <property type="entry name" value="minor pseudopilin epsh domain"/>
    <property type="match status" value="1"/>
</dbReference>
<keyword evidence="8 11" id="KW-0472">Membrane</keyword>
<protein>
    <recommendedName>
        <fullName evidence="2">Type II secretion system protein H</fullName>
    </recommendedName>
    <alternativeName>
        <fullName evidence="10">General secretion pathway protein H</fullName>
    </alternativeName>
</protein>
<dbReference type="InterPro" id="IPR045584">
    <property type="entry name" value="Pilin-like"/>
</dbReference>
<gene>
    <name evidence="13" type="ORF">AEST_20520</name>
</gene>
<dbReference type="InterPro" id="IPR012902">
    <property type="entry name" value="N_methyl_site"/>
</dbReference>
<evidence type="ECO:0000256" key="10">
    <source>
        <dbReference type="ARBA" id="ARBA00030775"/>
    </source>
</evidence>
<evidence type="ECO:0000256" key="8">
    <source>
        <dbReference type="ARBA" id="ARBA00023136"/>
    </source>
</evidence>
<keyword evidence="5" id="KW-0997">Cell inner membrane</keyword>
<evidence type="ECO:0000256" key="9">
    <source>
        <dbReference type="ARBA" id="ARBA00025772"/>
    </source>
</evidence>
<feature type="transmembrane region" description="Helical" evidence="11">
    <location>
        <begin position="12"/>
        <end position="32"/>
    </location>
</feature>
<dbReference type="GO" id="GO:0005886">
    <property type="term" value="C:plasma membrane"/>
    <property type="evidence" value="ECO:0007669"/>
    <property type="project" value="UniProtKB-SubCell"/>
</dbReference>
<evidence type="ECO:0000313" key="13">
    <source>
        <dbReference type="EMBL" id="EJI84950.1"/>
    </source>
</evidence>
<dbReference type="Proteomes" id="UP000012043">
    <property type="component" value="Unassembled WGS sequence"/>
</dbReference>
<proteinExistence type="inferred from homology"/>